<evidence type="ECO:0000256" key="4">
    <source>
        <dbReference type="ARBA" id="ARBA00022801"/>
    </source>
</evidence>
<evidence type="ECO:0000256" key="1">
    <source>
        <dbReference type="ARBA" id="ARBA00010045"/>
    </source>
</evidence>
<dbReference type="InterPro" id="IPR003611">
    <property type="entry name" value="NUMOD3"/>
</dbReference>
<keyword evidence="6" id="KW-0496">Mitochondrion</keyword>
<dbReference type="InterPro" id="IPR003647">
    <property type="entry name" value="Intron_nuc_1_rpt"/>
</dbReference>
<dbReference type="GO" id="GO:0004519">
    <property type="term" value="F:endonuclease activity"/>
    <property type="evidence" value="ECO:0007669"/>
    <property type="project" value="UniProtKB-KW"/>
</dbReference>
<protein>
    <recommendedName>
        <fullName evidence="5">GIY-YIG domain-containing protein</fullName>
    </recommendedName>
</protein>
<proteinExistence type="predicted"/>
<reference evidence="6" key="1">
    <citation type="submission" date="2019-04" db="EMBL/GenBank/DDBJ databases">
        <authorList>
            <person name="Yu Z."/>
            <person name="Deng C."/>
        </authorList>
    </citation>
    <scope>NUCLEOTIDE SEQUENCE</scope>
</reference>
<keyword evidence="2" id="KW-0540">Nuclease</keyword>
<evidence type="ECO:0000256" key="3">
    <source>
        <dbReference type="ARBA" id="ARBA00022759"/>
    </source>
</evidence>
<keyword evidence="4" id="KW-0378">Hydrolase</keyword>
<dbReference type="SUPFAM" id="SSF64496">
    <property type="entry name" value="DNA-binding domain of intron-encoded endonucleases"/>
    <property type="match status" value="1"/>
</dbReference>
<gene>
    <name evidence="6" type="primary">orf176</name>
</gene>
<evidence type="ECO:0000259" key="5">
    <source>
        <dbReference type="PROSITE" id="PS50164"/>
    </source>
</evidence>
<dbReference type="EMBL" id="MK820635">
    <property type="protein sequence ID" value="QCW06965.1"/>
    <property type="molecule type" value="Genomic_DNA"/>
</dbReference>
<organism evidence="6">
    <name type="scientific">Orbilia brochopaga</name>
    <dbReference type="NCBI Taxonomy" id="3140254"/>
    <lineage>
        <taxon>Eukaryota</taxon>
        <taxon>Fungi</taxon>
        <taxon>Dikarya</taxon>
        <taxon>Ascomycota</taxon>
        <taxon>Pezizomycotina</taxon>
        <taxon>Orbiliomycetes</taxon>
        <taxon>Orbiliales</taxon>
        <taxon>Orbiliaceae</taxon>
        <taxon>Orbilia</taxon>
    </lineage>
</organism>
<dbReference type="PROSITE" id="PS50164">
    <property type="entry name" value="GIY_YIG"/>
    <property type="match status" value="1"/>
</dbReference>
<dbReference type="InterPro" id="IPR035901">
    <property type="entry name" value="GIY-YIG_endonuc_sf"/>
</dbReference>
<geneLocation type="mitochondrion" evidence="6"/>
<dbReference type="InterPro" id="IPR006350">
    <property type="entry name" value="Intron_endoG1"/>
</dbReference>
<evidence type="ECO:0000256" key="2">
    <source>
        <dbReference type="ARBA" id="ARBA00022722"/>
    </source>
</evidence>
<comment type="similarity">
    <text evidence="1">To endonucleases of group I introns of fungi and phage.</text>
</comment>
<sequence length="176" mass="19885">MIIYNAIKKNGYGKFILEILEYCSSSELLERENYYIKKFKPKYNILTEARSSIGYKHSEEALIKMRKKRKSLSEEVRKNISKAATGRVLSDEAKEKISKARTGIVLSVETRTKISKAIAEIQGVKVTVTNIQTGENKQYSTMTEAAKALNVSRTAVKKVIESGKLLKKIYNITIVS</sequence>
<dbReference type="Pfam" id="PF07453">
    <property type="entry name" value="NUMOD1"/>
    <property type="match status" value="1"/>
</dbReference>
<dbReference type="GO" id="GO:0003677">
    <property type="term" value="F:DNA binding"/>
    <property type="evidence" value="ECO:0007669"/>
    <property type="project" value="InterPro"/>
</dbReference>
<dbReference type="InterPro" id="IPR000305">
    <property type="entry name" value="GIY-YIG_endonuc"/>
</dbReference>
<dbReference type="SMART" id="SM00497">
    <property type="entry name" value="IENR1"/>
    <property type="match status" value="1"/>
</dbReference>
<dbReference type="NCBIfam" id="TIGR01453">
    <property type="entry name" value="grpIintron_endo"/>
    <property type="match status" value="1"/>
</dbReference>
<dbReference type="SMART" id="SM00496">
    <property type="entry name" value="IENR2"/>
    <property type="match status" value="4"/>
</dbReference>
<dbReference type="Gene3D" id="3.40.1440.10">
    <property type="entry name" value="GIY-YIG endonuclease"/>
    <property type="match status" value="1"/>
</dbReference>
<dbReference type="Pfam" id="PF07460">
    <property type="entry name" value="NUMOD3"/>
    <property type="match status" value="1"/>
</dbReference>
<dbReference type="GO" id="GO:0016787">
    <property type="term" value="F:hydrolase activity"/>
    <property type="evidence" value="ECO:0007669"/>
    <property type="project" value="UniProtKB-KW"/>
</dbReference>
<name>A0A4Y5MZD4_9PEZI</name>
<feature type="domain" description="GIY-YIG" evidence="5">
    <location>
        <begin position="1"/>
        <end position="45"/>
    </location>
</feature>
<dbReference type="InterPro" id="IPR010896">
    <property type="entry name" value="NUMOD1"/>
</dbReference>
<accession>A0A4Y5MZD4</accession>
<dbReference type="SUPFAM" id="SSF82771">
    <property type="entry name" value="GIY-YIG endonuclease"/>
    <property type="match status" value="1"/>
</dbReference>
<evidence type="ECO:0000313" key="6">
    <source>
        <dbReference type="EMBL" id="QCW06965.1"/>
    </source>
</evidence>
<keyword evidence="3" id="KW-0255">Endonuclease</keyword>
<dbReference type="AlphaFoldDB" id="A0A4Y5MZD4"/>